<keyword evidence="1" id="KW-0812">Transmembrane</keyword>
<protein>
    <submittedName>
        <fullName evidence="2">Uncharacterized protein</fullName>
    </submittedName>
</protein>
<reference evidence="2 3" key="1">
    <citation type="submission" date="2017-02" db="EMBL/GenBank/DDBJ databases">
        <authorList>
            <person name="Peterson S.W."/>
        </authorList>
    </citation>
    <scope>NUCLEOTIDE SEQUENCE [LARGE SCALE GENOMIC DNA]</scope>
    <source>
        <strain evidence="2 3">ATCC 35992</strain>
    </source>
</reference>
<proteinExistence type="predicted"/>
<feature type="transmembrane region" description="Helical" evidence="1">
    <location>
        <begin position="37"/>
        <end position="56"/>
    </location>
</feature>
<sequence length="65" mass="7080">MKNATKGEKAIIWISVLAIIICSIGFCYGMVNKNLMIAGQGLAIIGLNLSILAINFKNIKKKNEK</sequence>
<name>A0A1T4W2D5_9FIRM</name>
<evidence type="ECO:0000313" key="3">
    <source>
        <dbReference type="Proteomes" id="UP000190814"/>
    </source>
</evidence>
<dbReference type="AlphaFoldDB" id="A0A1T4W2D5"/>
<dbReference type="RefSeq" id="WP_078767037.1">
    <property type="nucleotide sequence ID" value="NZ_FUXZ01000015.1"/>
</dbReference>
<dbReference type="EMBL" id="FUXZ01000015">
    <property type="protein sequence ID" value="SKA71412.1"/>
    <property type="molecule type" value="Genomic_DNA"/>
</dbReference>
<accession>A0A1T4W2D5</accession>
<keyword evidence="1" id="KW-1133">Transmembrane helix</keyword>
<gene>
    <name evidence="2" type="ORF">SAMN02745111_02214</name>
</gene>
<evidence type="ECO:0000256" key="1">
    <source>
        <dbReference type="SAM" id="Phobius"/>
    </source>
</evidence>
<organism evidence="2 3">
    <name type="scientific">Eubacterium uniforme</name>
    <dbReference type="NCBI Taxonomy" id="39495"/>
    <lineage>
        <taxon>Bacteria</taxon>
        <taxon>Bacillati</taxon>
        <taxon>Bacillota</taxon>
        <taxon>Clostridia</taxon>
        <taxon>Eubacteriales</taxon>
        <taxon>Eubacteriaceae</taxon>
        <taxon>Eubacterium</taxon>
    </lineage>
</organism>
<feature type="transmembrane region" description="Helical" evidence="1">
    <location>
        <begin position="12"/>
        <end position="31"/>
    </location>
</feature>
<keyword evidence="1" id="KW-0472">Membrane</keyword>
<evidence type="ECO:0000313" key="2">
    <source>
        <dbReference type="EMBL" id="SKA71412.1"/>
    </source>
</evidence>
<dbReference type="Proteomes" id="UP000190814">
    <property type="component" value="Unassembled WGS sequence"/>
</dbReference>
<keyword evidence="3" id="KW-1185">Reference proteome</keyword>